<evidence type="ECO:0000256" key="1">
    <source>
        <dbReference type="ARBA" id="ARBA00022512"/>
    </source>
</evidence>
<proteinExistence type="predicted"/>
<evidence type="ECO:0000313" key="9">
    <source>
        <dbReference type="EMBL" id="GAA1383397.1"/>
    </source>
</evidence>
<comment type="caution">
    <text evidence="9">The sequence shown here is derived from an EMBL/GenBank/DDBJ whole genome shotgun (WGS) entry which is preliminary data.</text>
</comment>
<keyword evidence="1" id="KW-0134">Cell wall</keyword>
<evidence type="ECO:0000256" key="4">
    <source>
        <dbReference type="ARBA" id="ARBA00023088"/>
    </source>
</evidence>
<keyword evidence="6" id="KW-1133">Transmembrane helix</keyword>
<evidence type="ECO:0000259" key="8">
    <source>
        <dbReference type="Pfam" id="PF00746"/>
    </source>
</evidence>
<keyword evidence="2" id="KW-0964">Secreted</keyword>
<feature type="compositionally biased region" description="Polar residues" evidence="5">
    <location>
        <begin position="45"/>
        <end position="56"/>
    </location>
</feature>
<keyword evidence="4" id="KW-0572">Peptidoglycan-anchor</keyword>
<evidence type="ECO:0000256" key="7">
    <source>
        <dbReference type="SAM" id="SignalP"/>
    </source>
</evidence>
<keyword evidence="3 7" id="KW-0732">Signal</keyword>
<feature type="signal peptide" evidence="7">
    <location>
        <begin position="1"/>
        <end position="30"/>
    </location>
</feature>
<keyword evidence="6" id="KW-0812">Transmembrane</keyword>
<organism evidence="9 10">
    <name type="scientific">Kitasatospora putterlickiae</name>
    <dbReference type="NCBI Taxonomy" id="221725"/>
    <lineage>
        <taxon>Bacteria</taxon>
        <taxon>Bacillati</taxon>
        <taxon>Actinomycetota</taxon>
        <taxon>Actinomycetes</taxon>
        <taxon>Kitasatosporales</taxon>
        <taxon>Streptomycetaceae</taxon>
        <taxon>Kitasatospora</taxon>
    </lineage>
</organism>
<keyword evidence="10" id="KW-1185">Reference proteome</keyword>
<feature type="domain" description="Gram-positive cocci surface proteins LPxTG" evidence="8">
    <location>
        <begin position="46"/>
        <end position="76"/>
    </location>
</feature>
<protein>
    <recommendedName>
        <fullName evidence="8">Gram-positive cocci surface proteins LPxTG domain-containing protein</fullName>
    </recommendedName>
</protein>
<reference evidence="9 10" key="1">
    <citation type="journal article" date="2019" name="Int. J. Syst. Evol. Microbiol.">
        <title>The Global Catalogue of Microorganisms (GCM) 10K type strain sequencing project: providing services to taxonomists for standard genome sequencing and annotation.</title>
        <authorList>
            <consortium name="The Broad Institute Genomics Platform"/>
            <consortium name="The Broad Institute Genome Sequencing Center for Infectious Disease"/>
            <person name="Wu L."/>
            <person name="Ma J."/>
        </authorList>
    </citation>
    <scope>NUCLEOTIDE SEQUENCE [LARGE SCALE GENOMIC DNA]</scope>
    <source>
        <strain evidence="9 10">JCM 12393</strain>
    </source>
</reference>
<evidence type="ECO:0000256" key="2">
    <source>
        <dbReference type="ARBA" id="ARBA00022525"/>
    </source>
</evidence>
<evidence type="ECO:0000256" key="5">
    <source>
        <dbReference type="SAM" id="MobiDB-lite"/>
    </source>
</evidence>
<evidence type="ECO:0000256" key="6">
    <source>
        <dbReference type="SAM" id="Phobius"/>
    </source>
</evidence>
<evidence type="ECO:0000313" key="10">
    <source>
        <dbReference type="Proteomes" id="UP001499863"/>
    </source>
</evidence>
<feature type="region of interest" description="Disordered" evidence="5">
    <location>
        <begin position="30"/>
        <end position="56"/>
    </location>
</feature>
<dbReference type="Pfam" id="PF00746">
    <property type="entry name" value="Gram_pos_anchor"/>
    <property type="match status" value="1"/>
</dbReference>
<dbReference type="EMBL" id="BAAAKJ010000018">
    <property type="protein sequence ID" value="GAA1383397.1"/>
    <property type="molecule type" value="Genomic_DNA"/>
</dbReference>
<keyword evidence="6" id="KW-0472">Membrane</keyword>
<dbReference type="Proteomes" id="UP001499863">
    <property type="component" value="Unassembled WGS sequence"/>
</dbReference>
<gene>
    <name evidence="9" type="ORF">GCM10009639_03660</name>
</gene>
<feature type="transmembrane region" description="Helical" evidence="6">
    <location>
        <begin position="59"/>
        <end position="81"/>
    </location>
</feature>
<evidence type="ECO:0000256" key="3">
    <source>
        <dbReference type="ARBA" id="ARBA00022729"/>
    </source>
</evidence>
<accession>A0ABN1XJR4</accession>
<sequence>MERRRGKWTTGAAAVAVLAIVCLGGCGTPAAPTSETPRAAPLDPQTRSETLPSTGASPLLPVAGAAAALFVGVGGVLLLLWRDRRTGAREAVTSDDLPRPWGRGSVS</sequence>
<feature type="chain" id="PRO_5046804564" description="Gram-positive cocci surface proteins LPxTG domain-containing protein" evidence="7">
    <location>
        <begin position="31"/>
        <end position="107"/>
    </location>
</feature>
<name>A0ABN1XJR4_9ACTN</name>
<dbReference type="InterPro" id="IPR019931">
    <property type="entry name" value="LPXTG_anchor"/>
</dbReference>